<evidence type="ECO:0000313" key="1">
    <source>
        <dbReference type="EMBL" id="KFM74685.1"/>
    </source>
</evidence>
<proteinExistence type="predicted"/>
<dbReference type="EMBL" id="KK119094">
    <property type="protein sequence ID" value="KFM74685.1"/>
    <property type="molecule type" value="Genomic_DNA"/>
</dbReference>
<dbReference type="AlphaFoldDB" id="A0A087UBE6"/>
<dbReference type="Proteomes" id="UP000054359">
    <property type="component" value="Unassembled WGS sequence"/>
</dbReference>
<name>A0A087UBE6_STEMI</name>
<protein>
    <submittedName>
        <fullName evidence="1">Uncharacterized protein</fullName>
    </submittedName>
</protein>
<organism evidence="1 2">
    <name type="scientific">Stegodyphus mimosarum</name>
    <name type="common">African social velvet spider</name>
    <dbReference type="NCBI Taxonomy" id="407821"/>
    <lineage>
        <taxon>Eukaryota</taxon>
        <taxon>Metazoa</taxon>
        <taxon>Ecdysozoa</taxon>
        <taxon>Arthropoda</taxon>
        <taxon>Chelicerata</taxon>
        <taxon>Arachnida</taxon>
        <taxon>Araneae</taxon>
        <taxon>Araneomorphae</taxon>
        <taxon>Entelegynae</taxon>
        <taxon>Eresoidea</taxon>
        <taxon>Eresidae</taxon>
        <taxon>Stegodyphus</taxon>
    </lineage>
</organism>
<sequence length="62" mass="7587">IKLCFHHISDLYSSNECSKYFCTKISVTKITYSRHDIKSIIYFRVYFRCHNFYFWESICNSV</sequence>
<keyword evidence="2" id="KW-1185">Reference proteome</keyword>
<reference evidence="1 2" key="1">
    <citation type="submission" date="2013-11" db="EMBL/GenBank/DDBJ databases">
        <title>Genome sequencing of Stegodyphus mimosarum.</title>
        <authorList>
            <person name="Bechsgaard J."/>
        </authorList>
    </citation>
    <scope>NUCLEOTIDE SEQUENCE [LARGE SCALE GENOMIC DNA]</scope>
</reference>
<evidence type="ECO:0000313" key="2">
    <source>
        <dbReference type="Proteomes" id="UP000054359"/>
    </source>
</evidence>
<feature type="non-terminal residue" evidence="1">
    <location>
        <position position="62"/>
    </location>
</feature>
<gene>
    <name evidence="1" type="ORF">X975_01173</name>
</gene>
<accession>A0A087UBE6</accession>
<feature type="non-terminal residue" evidence="1">
    <location>
        <position position="1"/>
    </location>
</feature>